<organism evidence="2 3">
    <name type="scientific">Lasiosphaeria miniovina</name>
    <dbReference type="NCBI Taxonomy" id="1954250"/>
    <lineage>
        <taxon>Eukaryota</taxon>
        <taxon>Fungi</taxon>
        <taxon>Dikarya</taxon>
        <taxon>Ascomycota</taxon>
        <taxon>Pezizomycotina</taxon>
        <taxon>Sordariomycetes</taxon>
        <taxon>Sordariomycetidae</taxon>
        <taxon>Sordariales</taxon>
        <taxon>Lasiosphaeriaceae</taxon>
        <taxon>Lasiosphaeria</taxon>
    </lineage>
</organism>
<accession>A0AA40DY06</accession>
<dbReference type="AlphaFoldDB" id="A0AA40DY06"/>
<sequence>MARGSYGVWLLPMAFLHLFRDMMAAPPQHRFQAHATQVAIYALYIDPTLVVVESRDMGPLSIIVCTVLYVLYVHTDIITHASPRFYILWLAPPPPPPTLYHHNHHRHHRLRASRTKT</sequence>
<evidence type="ECO:0000313" key="3">
    <source>
        <dbReference type="Proteomes" id="UP001172101"/>
    </source>
</evidence>
<dbReference type="EMBL" id="JAUIRO010000004">
    <property type="protein sequence ID" value="KAK0717186.1"/>
    <property type="molecule type" value="Genomic_DNA"/>
</dbReference>
<reference evidence="2" key="1">
    <citation type="submission" date="2023-06" db="EMBL/GenBank/DDBJ databases">
        <title>Genome-scale phylogeny and comparative genomics of the fungal order Sordariales.</title>
        <authorList>
            <consortium name="Lawrence Berkeley National Laboratory"/>
            <person name="Hensen N."/>
            <person name="Bonometti L."/>
            <person name="Westerberg I."/>
            <person name="Brannstrom I.O."/>
            <person name="Guillou S."/>
            <person name="Cros-Aarteil S."/>
            <person name="Calhoun S."/>
            <person name="Haridas S."/>
            <person name="Kuo A."/>
            <person name="Mondo S."/>
            <person name="Pangilinan J."/>
            <person name="Riley R."/>
            <person name="LaButti K."/>
            <person name="Andreopoulos B."/>
            <person name="Lipzen A."/>
            <person name="Chen C."/>
            <person name="Yanf M."/>
            <person name="Daum C."/>
            <person name="Ng V."/>
            <person name="Clum A."/>
            <person name="Steindorff A."/>
            <person name="Ohm R."/>
            <person name="Martin F."/>
            <person name="Silar P."/>
            <person name="Natvig D."/>
            <person name="Lalanne C."/>
            <person name="Gautier V."/>
            <person name="Ament-velasquez S.L."/>
            <person name="Kruys A."/>
            <person name="Hutchinson M.I."/>
            <person name="Powell A.J."/>
            <person name="Barry K."/>
            <person name="Miller A.N."/>
            <person name="Grigoriev I.V."/>
            <person name="Debuchy R."/>
            <person name="Gladieux P."/>
            <person name="Thoren M.H."/>
            <person name="Johannesson H."/>
        </authorList>
    </citation>
    <scope>NUCLEOTIDE SEQUENCE</scope>
    <source>
        <strain evidence="2">SMH2392-1A</strain>
    </source>
</reference>
<gene>
    <name evidence="2" type="ORF">B0T26DRAFT_286665</name>
</gene>
<name>A0AA40DY06_9PEZI</name>
<keyword evidence="3" id="KW-1185">Reference proteome</keyword>
<feature type="signal peptide" evidence="1">
    <location>
        <begin position="1"/>
        <end position="24"/>
    </location>
</feature>
<comment type="caution">
    <text evidence="2">The sequence shown here is derived from an EMBL/GenBank/DDBJ whole genome shotgun (WGS) entry which is preliminary data.</text>
</comment>
<protein>
    <submittedName>
        <fullName evidence="2">Uncharacterized protein</fullName>
    </submittedName>
</protein>
<keyword evidence="1" id="KW-0732">Signal</keyword>
<dbReference type="GeneID" id="85317438"/>
<feature type="chain" id="PRO_5041278089" evidence="1">
    <location>
        <begin position="25"/>
        <end position="117"/>
    </location>
</feature>
<evidence type="ECO:0000256" key="1">
    <source>
        <dbReference type="SAM" id="SignalP"/>
    </source>
</evidence>
<proteinExistence type="predicted"/>
<dbReference type="Proteomes" id="UP001172101">
    <property type="component" value="Unassembled WGS sequence"/>
</dbReference>
<dbReference type="RefSeq" id="XP_060295979.1">
    <property type="nucleotide sequence ID" value="XM_060434168.1"/>
</dbReference>
<evidence type="ECO:0000313" key="2">
    <source>
        <dbReference type="EMBL" id="KAK0717186.1"/>
    </source>
</evidence>